<evidence type="ECO:0000256" key="1">
    <source>
        <dbReference type="SAM" id="MobiDB-lite"/>
    </source>
</evidence>
<feature type="compositionally biased region" description="Low complexity" evidence="1">
    <location>
        <begin position="314"/>
        <end position="324"/>
    </location>
</feature>
<keyword evidence="3" id="KW-1185">Reference proteome</keyword>
<feature type="region of interest" description="Disordered" evidence="1">
    <location>
        <begin position="303"/>
        <end position="324"/>
    </location>
</feature>
<feature type="transmembrane region" description="Helical" evidence="2">
    <location>
        <begin position="153"/>
        <end position="174"/>
    </location>
</feature>
<feature type="transmembrane region" description="Helical" evidence="2">
    <location>
        <begin position="84"/>
        <end position="103"/>
    </location>
</feature>
<proteinExistence type="predicted"/>
<reference evidence="4" key="1">
    <citation type="submission" date="2017-02" db="UniProtKB">
        <authorList>
            <consortium name="WormBaseParasite"/>
        </authorList>
    </citation>
    <scope>IDENTIFICATION</scope>
</reference>
<organism evidence="3 4">
    <name type="scientific">Ascaris lumbricoides</name>
    <name type="common">Giant roundworm</name>
    <dbReference type="NCBI Taxonomy" id="6252"/>
    <lineage>
        <taxon>Eukaryota</taxon>
        <taxon>Metazoa</taxon>
        <taxon>Ecdysozoa</taxon>
        <taxon>Nematoda</taxon>
        <taxon>Chromadorea</taxon>
        <taxon>Rhabditida</taxon>
        <taxon>Spirurina</taxon>
        <taxon>Ascaridomorpha</taxon>
        <taxon>Ascaridoidea</taxon>
        <taxon>Ascarididae</taxon>
        <taxon>Ascaris</taxon>
    </lineage>
</organism>
<dbReference type="WBParaSite" id="ALUE_0001444401-mRNA-1">
    <property type="protein sequence ID" value="ALUE_0001444401-mRNA-1"/>
    <property type="gene ID" value="ALUE_0001444401"/>
</dbReference>
<feature type="compositionally biased region" description="Basic and acidic residues" evidence="1">
    <location>
        <begin position="17"/>
        <end position="27"/>
    </location>
</feature>
<sequence length="324" mass="34957">MARGPEEGPVFETTGTRNEEDGRKGDGDGCSVGEKGRGKWYSKHVATAIFEEVLGWLTIVPLVALFISAGIYPTGPYGLLFGEVLGWLTIVPLVALFISAGIYPTGPYGLLFGEVLGWLTIVPLVALFISAGIYPTGPYGLLFGVILPLKIYYYRLIAIIAFSFLLSLVCFFYVKAFGAVIIGSIWLIGAFVYLLGKRICRQARHFIEDRWQGYDDGDPNVAASLKAEGVEFLDPSADIPSLLIQPFIEWQGYDDGDPNVAASLKAEGVEFLDPSADIPSLLIQPLIKRKQLNTIAMIPISTNQSPTSINVPPSSGASSSSAAK</sequence>
<dbReference type="AlphaFoldDB" id="A0A0M3IA77"/>
<keyword evidence="2" id="KW-1133">Transmembrane helix</keyword>
<name>A0A0M3IA77_ASCLU</name>
<keyword evidence="2" id="KW-0812">Transmembrane</keyword>
<feature type="transmembrane region" description="Helical" evidence="2">
    <location>
        <begin position="115"/>
        <end position="141"/>
    </location>
</feature>
<dbReference type="Proteomes" id="UP000036681">
    <property type="component" value="Unplaced"/>
</dbReference>
<accession>A0A0M3IA77</accession>
<feature type="compositionally biased region" description="Polar residues" evidence="1">
    <location>
        <begin position="303"/>
        <end position="313"/>
    </location>
</feature>
<feature type="region of interest" description="Disordered" evidence="1">
    <location>
        <begin position="1"/>
        <end position="30"/>
    </location>
</feature>
<protein>
    <submittedName>
        <fullName evidence="4">Yip1 domain-containing protein</fullName>
    </submittedName>
</protein>
<evidence type="ECO:0000256" key="2">
    <source>
        <dbReference type="SAM" id="Phobius"/>
    </source>
</evidence>
<keyword evidence="2" id="KW-0472">Membrane</keyword>
<evidence type="ECO:0000313" key="4">
    <source>
        <dbReference type="WBParaSite" id="ALUE_0001444401-mRNA-1"/>
    </source>
</evidence>
<feature type="transmembrane region" description="Helical" evidence="2">
    <location>
        <begin position="53"/>
        <end position="72"/>
    </location>
</feature>
<feature type="transmembrane region" description="Helical" evidence="2">
    <location>
        <begin position="180"/>
        <end position="196"/>
    </location>
</feature>
<evidence type="ECO:0000313" key="3">
    <source>
        <dbReference type="Proteomes" id="UP000036681"/>
    </source>
</evidence>